<accession>A0A835GIS3</accession>
<proteinExistence type="predicted"/>
<dbReference type="GO" id="GO:0005576">
    <property type="term" value="C:extracellular region"/>
    <property type="evidence" value="ECO:0007669"/>
    <property type="project" value="InterPro"/>
</dbReference>
<gene>
    <name evidence="2" type="ORF">HW555_004960</name>
</gene>
<keyword evidence="3" id="KW-1185">Reference proteome</keyword>
<dbReference type="InterPro" id="IPR004943">
    <property type="entry name" value="Lipoprotein_11"/>
</dbReference>
<dbReference type="Proteomes" id="UP000648187">
    <property type="component" value="Unassembled WGS sequence"/>
</dbReference>
<evidence type="ECO:0008006" key="4">
    <source>
        <dbReference type="Google" id="ProtNLM"/>
    </source>
</evidence>
<dbReference type="Pfam" id="PF03260">
    <property type="entry name" value="Lipoprotein_11"/>
    <property type="match status" value="1"/>
</dbReference>
<sequence length="430" mass="49390">MDATTYIKMPSMTVWKFAERPNYVTHVDKIFPYSEVPYLGEFQLVKIPLQDSIPHVDYWGEGRIETDVGVRGFKNCYNVNHQYQLVSSGSDRDRKVPNRIPVHSYTNCDTSAYIKNDSVTTVTVAGPNIHNSSKDIARIVSRDGKVIVFGVTGESPQIEELKEELKKKSLLPSVNATLPSELQGLTQYDSHVSFLNPILLKEEFYKNVVNGNFELATEMAIVFADGGFSDVIKETVTRLIDSVPRNVMSLAYQLWHGGADNIVRNCFPSPFELIFNGDNVKIINKGYLQPLKLDVNLDSYKDRLAWGDNICECDSTRLSWKILPVWENGGVTFKIYSNEYNMYLKLDANVDNIGDRQVWGSTNSNESRHEYYLEPYLKNDVLVFFIINKRYRQGLKLDVSKDKYGDRLLWGHNGSVYNEYERFRWIISKF</sequence>
<dbReference type="AlphaFoldDB" id="A0A835GIS3"/>
<dbReference type="Gene3D" id="2.80.10.50">
    <property type="match status" value="1"/>
</dbReference>
<evidence type="ECO:0000256" key="1">
    <source>
        <dbReference type="ARBA" id="ARBA00022729"/>
    </source>
</evidence>
<evidence type="ECO:0000313" key="2">
    <source>
        <dbReference type="EMBL" id="KAF9418150.1"/>
    </source>
</evidence>
<dbReference type="Gene3D" id="1.10.10.2400">
    <property type="entry name" value="Lepidopteran low molecular weight (30 kD) lipoprotein, N-terminal domain"/>
    <property type="match status" value="1"/>
</dbReference>
<keyword evidence="1" id="KW-0732">Signal</keyword>
<evidence type="ECO:0000313" key="3">
    <source>
        <dbReference type="Proteomes" id="UP000648187"/>
    </source>
</evidence>
<comment type="caution">
    <text evidence="2">The sequence shown here is derived from an EMBL/GenBank/DDBJ whole genome shotgun (WGS) entry which is preliminary data.</text>
</comment>
<reference evidence="2" key="1">
    <citation type="submission" date="2020-08" db="EMBL/GenBank/DDBJ databases">
        <title>Spodoptera exigua strain:BAW_Kor-Di-RS1 Genome sequencing and assembly.</title>
        <authorList>
            <person name="Kim J."/>
            <person name="Nam H.Y."/>
            <person name="Kwon M."/>
            <person name="Choi J.H."/>
            <person name="Cho S.R."/>
            <person name="Kim G.-H."/>
        </authorList>
    </citation>
    <scope>NUCLEOTIDE SEQUENCE</scope>
    <source>
        <strain evidence="2">BAW_Kor-Di-RS1</strain>
        <tissue evidence="2">Whole-body</tissue>
    </source>
</reference>
<dbReference type="EMBL" id="JACKWZ010000060">
    <property type="protein sequence ID" value="KAF9418150.1"/>
    <property type="molecule type" value="Genomic_DNA"/>
</dbReference>
<protein>
    <recommendedName>
        <fullName evidence="4">Microvitellogenin</fullName>
    </recommendedName>
</protein>
<dbReference type="InterPro" id="IPR042046">
    <property type="entry name" value="Lipoprotein_11_N"/>
</dbReference>
<organism evidence="2 3">
    <name type="scientific">Spodoptera exigua</name>
    <name type="common">Beet armyworm</name>
    <name type="synonym">Noctua fulgens</name>
    <dbReference type="NCBI Taxonomy" id="7107"/>
    <lineage>
        <taxon>Eukaryota</taxon>
        <taxon>Metazoa</taxon>
        <taxon>Ecdysozoa</taxon>
        <taxon>Arthropoda</taxon>
        <taxon>Hexapoda</taxon>
        <taxon>Insecta</taxon>
        <taxon>Pterygota</taxon>
        <taxon>Neoptera</taxon>
        <taxon>Endopterygota</taxon>
        <taxon>Lepidoptera</taxon>
        <taxon>Glossata</taxon>
        <taxon>Ditrysia</taxon>
        <taxon>Noctuoidea</taxon>
        <taxon>Noctuidae</taxon>
        <taxon>Amphipyrinae</taxon>
        <taxon>Spodoptera</taxon>
    </lineage>
</organism>
<name>A0A835GIS3_SPOEX</name>